<keyword evidence="6" id="KW-0249">Electron transport</keyword>
<keyword evidence="8" id="KW-0472">Membrane</keyword>
<keyword evidence="12" id="KW-1185">Reference proteome</keyword>
<evidence type="ECO:0000256" key="7">
    <source>
        <dbReference type="ARBA" id="ARBA00023128"/>
    </source>
</evidence>
<dbReference type="GeneID" id="28974518"/>
<evidence type="ECO:0000256" key="5">
    <source>
        <dbReference type="ARBA" id="ARBA00022792"/>
    </source>
</evidence>
<dbReference type="GO" id="GO:0006122">
    <property type="term" value="P:mitochondrial electron transport, ubiquinol to cytochrome c"/>
    <property type="evidence" value="ECO:0007669"/>
    <property type="project" value="InterPro"/>
</dbReference>
<dbReference type="OrthoDB" id="405848at2759"/>
<evidence type="ECO:0000256" key="1">
    <source>
        <dbReference type="ARBA" id="ARBA00004137"/>
    </source>
</evidence>
<evidence type="ECO:0000256" key="3">
    <source>
        <dbReference type="ARBA" id="ARBA00022448"/>
    </source>
</evidence>
<dbReference type="STRING" id="578459.A0A194S6G6"/>
<dbReference type="PANTHER" id="PTHR15336">
    <property type="entry name" value="UBIQUINOL-CYTOCHROME C REDUCTASE COMPLEX 7.8 KDA PROTEIN"/>
    <property type="match status" value="1"/>
</dbReference>
<dbReference type="InterPro" id="IPR003422">
    <property type="entry name" value="Cyt_b-c1_6"/>
</dbReference>
<evidence type="ECO:0000256" key="2">
    <source>
        <dbReference type="ARBA" id="ARBA00006498"/>
    </source>
</evidence>
<accession>A0A194S6G6</accession>
<dbReference type="Gene3D" id="1.10.287.20">
    <property type="entry name" value="Ubiquinol-cytochrome C reductase hinge domain"/>
    <property type="match status" value="1"/>
</dbReference>
<dbReference type="PANTHER" id="PTHR15336:SF0">
    <property type="entry name" value="CYTOCHROME B-C1 COMPLEX SUBUNIT 6, MITOCHONDRIAL"/>
    <property type="match status" value="1"/>
</dbReference>
<organism evidence="11 12">
    <name type="scientific">Rhodotorula graminis (strain WP1)</name>
    <dbReference type="NCBI Taxonomy" id="578459"/>
    <lineage>
        <taxon>Eukaryota</taxon>
        <taxon>Fungi</taxon>
        <taxon>Dikarya</taxon>
        <taxon>Basidiomycota</taxon>
        <taxon>Pucciniomycotina</taxon>
        <taxon>Microbotryomycetes</taxon>
        <taxon>Sporidiobolales</taxon>
        <taxon>Sporidiobolaceae</taxon>
        <taxon>Rhodotorula</taxon>
    </lineage>
</organism>
<evidence type="ECO:0000256" key="6">
    <source>
        <dbReference type="ARBA" id="ARBA00022982"/>
    </source>
</evidence>
<evidence type="ECO:0000256" key="8">
    <source>
        <dbReference type="ARBA" id="ARBA00023136"/>
    </source>
</evidence>
<dbReference type="Proteomes" id="UP000053890">
    <property type="component" value="Unassembled WGS sequence"/>
</dbReference>
<evidence type="ECO:0000259" key="10">
    <source>
        <dbReference type="Pfam" id="PF02320"/>
    </source>
</evidence>
<sequence>MFSLSSVVESVFGTLAAEETMPQSRAHDEDRSATSTDTIDNPEDAQANAQELQDKQDDADGAEDEDEEEVPDQGDEIREACGNTKVCKEFKHHFEECGERVAAGNTIIDGETCVEELFHYMHCVEDCAAPKIFAALK</sequence>
<keyword evidence="5" id="KW-0999">Mitochondrion inner membrane</keyword>
<dbReference type="OMA" id="NEDCVEE"/>
<keyword evidence="3" id="KW-0813">Transport</keyword>
<dbReference type="EMBL" id="KQ474076">
    <property type="protein sequence ID" value="KPV76187.1"/>
    <property type="molecule type" value="Genomic_DNA"/>
</dbReference>
<name>A0A194S6G6_RHOGW</name>
<dbReference type="GO" id="GO:0005743">
    <property type="term" value="C:mitochondrial inner membrane"/>
    <property type="evidence" value="ECO:0007669"/>
    <property type="project" value="UniProtKB-SubCell"/>
</dbReference>
<dbReference type="AlphaFoldDB" id="A0A194S6G6"/>
<dbReference type="InterPro" id="IPR036811">
    <property type="entry name" value="Ubol_cytC_Rdtase_hinge_dom_sf"/>
</dbReference>
<proteinExistence type="inferred from homology"/>
<evidence type="ECO:0000256" key="9">
    <source>
        <dbReference type="SAM" id="MobiDB-lite"/>
    </source>
</evidence>
<dbReference type="InterPro" id="IPR023184">
    <property type="entry name" value="Ubol_cytC_Rdtase_hinge_dom"/>
</dbReference>
<comment type="subcellular location">
    <subcellularLocation>
        <location evidence="1">Mitochondrion inner membrane</location>
        <topology evidence="1">Peripheral membrane protein</topology>
        <orientation evidence="1">Intermembrane side</orientation>
    </subcellularLocation>
</comment>
<evidence type="ECO:0000313" key="12">
    <source>
        <dbReference type="Proteomes" id="UP000053890"/>
    </source>
</evidence>
<feature type="compositionally biased region" description="Acidic residues" evidence="9">
    <location>
        <begin position="59"/>
        <end position="74"/>
    </location>
</feature>
<feature type="region of interest" description="Disordered" evidence="9">
    <location>
        <begin position="15"/>
        <end position="77"/>
    </location>
</feature>
<dbReference type="RefSeq" id="XP_018272236.1">
    <property type="nucleotide sequence ID" value="XM_018414070.1"/>
</dbReference>
<dbReference type="Pfam" id="PF02320">
    <property type="entry name" value="UCR_hinge"/>
    <property type="match status" value="1"/>
</dbReference>
<keyword evidence="7" id="KW-0496">Mitochondrion</keyword>
<reference evidence="11 12" key="1">
    <citation type="journal article" date="2015" name="Front. Microbiol.">
        <title>Genome sequence of the plant growth promoting endophytic yeast Rhodotorula graminis WP1.</title>
        <authorList>
            <person name="Firrincieli A."/>
            <person name="Otillar R."/>
            <person name="Salamov A."/>
            <person name="Schmutz J."/>
            <person name="Khan Z."/>
            <person name="Redman R.S."/>
            <person name="Fleck N.D."/>
            <person name="Lindquist E."/>
            <person name="Grigoriev I.V."/>
            <person name="Doty S.L."/>
        </authorList>
    </citation>
    <scope>NUCLEOTIDE SEQUENCE [LARGE SCALE GENOMIC DNA]</scope>
    <source>
        <strain evidence="11 12">WP1</strain>
    </source>
</reference>
<protein>
    <recommendedName>
        <fullName evidence="10">Ubiquinol-cytochrome C reductase hinge domain-containing protein</fullName>
    </recommendedName>
</protein>
<dbReference type="SUPFAM" id="SSF81531">
    <property type="entry name" value="Non-heme 11 kDa protein of cytochrome bc1 complex (Ubiquinol-cytochrome c reductase)"/>
    <property type="match status" value="1"/>
</dbReference>
<gene>
    <name evidence="11" type="ORF">RHOBADRAFT_42515</name>
</gene>
<keyword evidence="4" id="KW-0679">Respiratory chain</keyword>
<comment type="similarity">
    <text evidence="2">Belongs to the UQCRH/QCR6 family.</text>
</comment>
<evidence type="ECO:0000256" key="4">
    <source>
        <dbReference type="ARBA" id="ARBA00022660"/>
    </source>
</evidence>
<feature type="domain" description="Ubiquinol-cytochrome C reductase hinge" evidence="10">
    <location>
        <begin position="72"/>
        <end position="137"/>
    </location>
</feature>
<evidence type="ECO:0000313" key="11">
    <source>
        <dbReference type="EMBL" id="KPV76187.1"/>
    </source>
</evidence>